<comment type="caution">
    <text evidence="2">The sequence shown here is derived from an EMBL/GenBank/DDBJ whole genome shotgun (WGS) entry which is preliminary data.</text>
</comment>
<reference evidence="2" key="1">
    <citation type="submission" date="2021-10" db="EMBL/GenBank/DDBJ databases">
        <title>Anaerobic single-cell dispensing facilitates the cultivation of human gut bacteria.</title>
        <authorList>
            <person name="Afrizal A."/>
        </authorList>
    </citation>
    <scope>NUCLEOTIDE SEQUENCE</scope>
    <source>
        <strain evidence="2">CLA-AA-H274</strain>
    </source>
</reference>
<organism evidence="2 3">
    <name type="scientific">Brotaphodocola catenula</name>
    <dbReference type="NCBI Taxonomy" id="2885361"/>
    <lineage>
        <taxon>Bacteria</taxon>
        <taxon>Bacillati</taxon>
        <taxon>Bacillota</taxon>
        <taxon>Clostridia</taxon>
        <taxon>Lachnospirales</taxon>
        <taxon>Lachnospiraceae</taxon>
        <taxon>Brotaphodocola</taxon>
    </lineage>
</organism>
<dbReference type="PANTHER" id="PTHR35340">
    <property type="entry name" value="PQQ ENZYME REPEAT PROTEIN-RELATED"/>
    <property type="match status" value="1"/>
</dbReference>
<dbReference type="InterPro" id="IPR035391">
    <property type="entry name" value="Arylsulfotran_N"/>
</dbReference>
<dbReference type="Pfam" id="PF05935">
    <property type="entry name" value="Arylsulfotrans"/>
    <property type="match status" value="1"/>
</dbReference>
<name>A0AAE3ARA8_9FIRM</name>
<dbReference type="InterPro" id="IPR010262">
    <property type="entry name" value="Arylsulfotransferase_bact"/>
</dbReference>
<evidence type="ECO:0000259" key="1">
    <source>
        <dbReference type="Pfam" id="PF17425"/>
    </source>
</evidence>
<evidence type="ECO:0000313" key="2">
    <source>
        <dbReference type="EMBL" id="MCC2164527.1"/>
    </source>
</evidence>
<dbReference type="Pfam" id="PF17425">
    <property type="entry name" value="Arylsulfotran_N"/>
    <property type="match status" value="1"/>
</dbReference>
<dbReference type="EMBL" id="JAJEPU010000015">
    <property type="protein sequence ID" value="MCC2164527.1"/>
    <property type="molecule type" value="Genomic_DNA"/>
</dbReference>
<dbReference type="RefSeq" id="WP_308451151.1">
    <property type="nucleotide sequence ID" value="NZ_JAJEPU010000015.1"/>
</dbReference>
<dbReference type="AlphaFoldDB" id="A0AAE3ARA8"/>
<keyword evidence="3" id="KW-1185">Reference proteome</keyword>
<dbReference type="Proteomes" id="UP001198962">
    <property type="component" value="Unassembled WGS sequence"/>
</dbReference>
<dbReference type="PANTHER" id="PTHR35340:SF10">
    <property type="entry name" value="CYTOPLASMIC PROTEIN"/>
    <property type="match status" value="1"/>
</dbReference>
<sequence>MSVNYSFQDHLINRQAEAEAQMLKRFEEGNYTIANPLVVYNAYLVNPLSAVICFETEEETAVTLTVLGKTVQGNISHTFPKAKKHVLPVVGLYSEYQNKVEIRAYRGETNVVTIDVPDVFDGKKVIFSMDTTPEYLQDNIILVSPAGEDLAVGFDYAGDARWHMNLPCVFDVKRLKNGNLIMGTNRVIQMPYYMSGLYEISPCGKIYKEFRLPGGYHHDEFEMEDGNLLVLTDDLRRNTVEDMCVLVDRNTGAILKTWDYKKFLNPETVSHSGSWSDHDWFHNNAVWYDKNTNSLTFSGRHVDAMVNIDFETGDLNWIIGDPAGWPQEMVDKYFFKPIGNNFEWQYEQHANVITPNGDVMCFDNHHYGHKAVEREQFLSADNSYSRGVRYRINTKDMTIEQVWQYGKDRGAEFFSPYICNVEYYNEGHYMVHSGGIAYDKDGNPSEALGAFASSQGGHLESITVEICDNKKMLELHVPGNYYRGEKLKLYSDGINLELGKGQILGQMGVTLEMDTEVPADSQGAMLPESCSARVEDEIDRFTFFSRFEKGQLVILQLEKGEEIHRYFISTTAVPFLAMCCGTFLDSDDRNTRTNINKAGLEGDYDLRVIIDDQKYETGIKIHC</sequence>
<evidence type="ECO:0000313" key="3">
    <source>
        <dbReference type="Proteomes" id="UP001198962"/>
    </source>
</evidence>
<feature type="domain" description="Arylsulfotransferase N-terminal" evidence="1">
    <location>
        <begin position="37"/>
        <end position="113"/>
    </location>
</feature>
<accession>A0AAE3ARA8</accession>
<gene>
    <name evidence="2" type="ORF">LKD32_06485</name>
</gene>
<dbReference type="InterPro" id="IPR053143">
    <property type="entry name" value="Arylsulfate_ST"/>
</dbReference>
<protein>
    <submittedName>
        <fullName evidence="2">Aryl-sulfate sulfotransferase</fullName>
    </submittedName>
</protein>
<dbReference type="Gene3D" id="2.60.40.3100">
    <property type="entry name" value="Arylsulphate sulphotransferase monomer, N-terminal domain"/>
    <property type="match status" value="1"/>
</dbReference>
<dbReference type="InterPro" id="IPR038477">
    <property type="entry name" value="ASST_N_sf"/>
</dbReference>
<dbReference type="GO" id="GO:0004062">
    <property type="term" value="F:aryl sulfotransferase activity"/>
    <property type="evidence" value="ECO:0007669"/>
    <property type="project" value="InterPro"/>
</dbReference>
<proteinExistence type="predicted"/>